<proteinExistence type="predicted"/>
<evidence type="ECO:0000313" key="2">
    <source>
        <dbReference type="Proteomes" id="UP000095488"/>
    </source>
</evidence>
<protein>
    <submittedName>
        <fullName evidence="1">PEP-CTERM/exosortase A-associated glycosyltransferase, Daro_2409 family</fullName>
    </submittedName>
</protein>
<evidence type="ECO:0000313" key="1">
    <source>
        <dbReference type="EMBL" id="CUO22292.1"/>
    </source>
</evidence>
<dbReference type="RefSeq" id="WP_055260214.1">
    <property type="nucleotide sequence ID" value="NZ_CABIXL010000011.1"/>
</dbReference>
<gene>
    <name evidence="1" type="ORF">ERS852473_02235</name>
</gene>
<organism evidence="1 2">
    <name type="scientific">Sarcina ventriculi</name>
    <name type="common">Clostridium ventriculi</name>
    <dbReference type="NCBI Taxonomy" id="1267"/>
    <lineage>
        <taxon>Bacteria</taxon>
        <taxon>Bacillati</taxon>
        <taxon>Bacillota</taxon>
        <taxon>Clostridia</taxon>
        <taxon>Eubacteriales</taxon>
        <taxon>Clostridiaceae</taxon>
        <taxon>Sarcina</taxon>
    </lineage>
</organism>
<dbReference type="SUPFAM" id="SSF53756">
    <property type="entry name" value="UDP-Glycosyltransferase/glycogen phosphorylase"/>
    <property type="match status" value="1"/>
</dbReference>
<dbReference type="EMBL" id="CYZR01000011">
    <property type="protein sequence ID" value="CUO22292.1"/>
    <property type="molecule type" value="Genomic_DNA"/>
</dbReference>
<accession>A0ABM9USJ7</accession>
<name>A0ABM9USJ7_SARVE</name>
<keyword evidence="2" id="KW-1185">Reference proteome</keyword>
<dbReference type="Gene3D" id="3.40.50.2000">
    <property type="entry name" value="Glycogen Phosphorylase B"/>
    <property type="match status" value="1"/>
</dbReference>
<sequence>MNIKRKIKNVLRPIIRFFIIKIKYRKINGLKSKFFSDLKKIIFSKQYDAVIIFDNYFGFNMKMFQRPQHMAINLSNENILYFYKASSCIDNDVKVYKEIKHNLYLINTDIYWVQEGLLDMVKESRIEAFVQIYCTAFMEYDKYVKKFLDRGFKIIYEFIDELSDDIAGFKLTDDIKDSHMRMLEDSKNIYVITTADKLYNEAKQIRGQKRLALIENGVELGHFSNVNLNYIPEQIKNVVNSNKKIIGYFGALAKWFDYELITKISNKFKDINILLIGVDYDKSIINSGILNLPNVYYVGTVEYNNLPHYSKFFNISIIPFVINNITKSTSPVKLFEYMDLGKPIVTTNLPECRKYKSPLISENHDEFITNIKRAILLEDNYEYISLIENEKNNNTWKQRAISMKNFILNS</sequence>
<comment type="caution">
    <text evidence="1">The sequence shown here is derived from an EMBL/GenBank/DDBJ whole genome shotgun (WGS) entry which is preliminary data.</text>
</comment>
<dbReference type="Pfam" id="PF13692">
    <property type="entry name" value="Glyco_trans_1_4"/>
    <property type="match status" value="1"/>
</dbReference>
<dbReference type="Proteomes" id="UP000095488">
    <property type="component" value="Unassembled WGS sequence"/>
</dbReference>
<reference evidence="1 2" key="1">
    <citation type="submission" date="2015-09" db="EMBL/GenBank/DDBJ databases">
        <authorList>
            <consortium name="Pathogen Informatics"/>
        </authorList>
    </citation>
    <scope>NUCLEOTIDE SEQUENCE [LARGE SCALE GENOMIC DNA]</scope>
    <source>
        <strain evidence="1 2">2789STDY5834858</strain>
    </source>
</reference>